<evidence type="ECO:0000313" key="4">
    <source>
        <dbReference type="Proteomes" id="UP000233140"/>
    </source>
</evidence>
<dbReference type="SUPFAM" id="SSF50249">
    <property type="entry name" value="Nucleic acid-binding proteins"/>
    <property type="match status" value="1"/>
</dbReference>
<feature type="compositionally biased region" description="Basic residues" evidence="1">
    <location>
        <begin position="131"/>
        <end position="146"/>
    </location>
</feature>
<accession>A0A2K5Y3L5</accession>
<dbReference type="GeneTree" id="ENSGT00940000159816"/>
<evidence type="ECO:0000313" key="3">
    <source>
        <dbReference type="Ensembl" id="ENSMLEP00000010153.1"/>
    </source>
</evidence>
<evidence type="ECO:0000256" key="1">
    <source>
        <dbReference type="SAM" id="MobiDB-lite"/>
    </source>
</evidence>
<dbReference type="InterPro" id="IPR050181">
    <property type="entry name" value="Cold_shock_domain"/>
</dbReference>
<evidence type="ECO:0000259" key="2">
    <source>
        <dbReference type="PROSITE" id="PS51857"/>
    </source>
</evidence>
<feature type="compositionally biased region" description="Polar residues" evidence="1">
    <location>
        <begin position="153"/>
        <end position="164"/>
    </location>
</feature>
<proteinExistence type="predicted"/>
<feature type="domain" description="CSD" evidence="2">
    <location>
        <begin position="14"/>
        <end position="74"/>
    </location>
</feature>
<dbReference type="SMART" id="SM00357">
    <property type="entry name" value="CSP"/>
    <property type="match status" value="1"/>
</dbReference>
<dbReference type="InterPro" id="IPR011129">
    <property type="entry name" value="CSD"/>
</dbReference>
<feature type="compositionally biased region" description="Basic residues" evidence="1">
    <location>
        <begin position="175"/>
        <end position="187"/>
    </location>
</feature>
<dbReference type="InterPro" id="IPR012340">
    <property type="entry name" value="NA-bd_OB-fold"/>
</dbReference>
<dbReference type="GO" id="GO:0003676">
    <property type="term" value="F:nucleic acid binding"/>
    <property type="evidence" value="ECO:0007669"/>
    <property type="project" value="InterPro"/>
</dbReference>
<dbReference type="InterPro" id="IPR002059">
    <property type="entry name" value="CSP_DNA-bd"/>
</dbReference>
<sequence length="293" mass="33430">RARSQADKQVLATQVLGTVMWFDVRNGYRFINRNDTKEDVFVHQTFLRSVGDGQTVEFDVVEGEKGTEAANVTGPGEVPVKGSHYAPSRRRFRRFVPRPPSVAPPRMVAEIPSWGTEPSSEGERAEDSGQRPRRRGPPPFYRRRFARGPQPPNQQQTPLEGHQQQGDERVSRPQFRPRYRRPFRPRPPRQPTTEGGEVETKPSQGPADGSRPEPQGLGNRPYFQRRRQRALTSAPINSEDPTTTILEWFQLKGHPELPSGIYQFFQLTCTLPSTLLPLSHNSWYHNTIFSPFP</sequence>
<name>A0A2K5Y3L5_MANLE</name>
<dbReference type="Proteomes" id="UP000233140">
    <property type="component" value="Unassembled WGS sequence"/>
</dbReference>
<dbReference type="PANTHER" id="PTHR11544">
    <property type="entry name" value="COLD SHOCK DOMAIN CONTAINING PROTEINS"/>
    <property type="match status" value="1"/>
</dbReference>
<dbReference type="PRINTS" id="PR00050">
    <property type="entry name" value="COLDSHOCK"/>
</dbReference>
<dbReference type="CDD" id="cd04458">
    <property type="entry name" value="CSP_CDS"/>
    <property type="match status" value="1"/>
</dbReference>
<dbReference type="STRING" id="9568.ENSMLEP00000010153"/>
<dbReference type="PROSITE" id="PS51857">
    <property type="entry name" value="CSD_2"/>
    <property type="match status" value="1"/>
</dbReference>
<keyword evidence="4" id="KW-1185">Reference proteome</keyword>
<protein>
    <recommendedName>
        <fullName evidence="2">CSD domain-containing protein</fullName>
    </recommendedName>
</protein>
<dbReference type="AlphaFoldDB" id="A0A2K5Y3L5"/>
<reference evidence="3" key="2">
    <citation type="submission" date="2025-09" db="UniProtKB">
        <authorList>
            <consortium name="Ensembl"/>
        </authorList>
    </citation>
    <scope>IDENTIFICATION</scope>
</reference>
<feature type="region of interest" description="Disordered" evidence="1">
    <location>
        <begin position="95"/>
        <end position="221"/>
    </location>
</feature>
<reference evidence="3" key="1">
    <citation type="submission" date="2025-08" db="UniProtKB">
        <authorList>
            <consortium name="Ensembl"/>
        </authorList>
    </citation>
    <scope>IDENTIFICATION</scope>
</reference>
<dbReference type="Gene3D" id="2.40.50.140">
    <property type="entry name" value="Nucleic acid-binding proteins"/>
    <property type="match status" value="1"/>
</dbReference>
<dbReference type="Pfam" id="PF00313">
    <property type="entry name" value="CSD"/>
    <property type="match status" value="1"/>
</dbReference>
<organism evidence="3 4">
    <name type="scientific">Mandrillus leucophaeus</name>
    <name type="common">Drill</name>
    <name type="synonym">Papio leucophaeus</name>
    <dbReference type="NCBI Taxonomy" id="9568"/>
    <lineage>
        <taxon>Eukaryota</taxon>
        <taxon>Metazoa</taxon>
        <taxon>Chordata</taxon>
        <taxon>Craniata</taxon>
        <taxon>Vertebrata</taxon>
        <taxon>Euteleostomi</taxon>
        <taxon>Mammalia</taxon>
        <taxon>Eutheria</taxon>
        <taxon>Euarchontoglires</taxon>
        <taxon>Primates</taxon>
        <taxon>Haplorrhini</taxon>
        <taxon>Catarrhini</taxon>
        <taxon>Cercopithecidae</taxon>
        <taxon>Cercopithecinae</taxon>
        <taxon>Mandrillus</taxon>
    </lineage>
</organism>
<feature type="compositionally biased region" description="Basic and acidic residues" evidence="1">
    <location>
        <begin position="121"/>
        <end position="130"/>
    </location>
</feature>
<dbReference type="Ensembl" id="ENSMLET00000033558.1">
    <property type="protein sequence ID" value="ENSMLEP00000010153.1"/>
    <property type="gene ID" value="ENSMLEG00000029266.1"/>
</dbReference>